<dbReference type="GO" id="GO:0043541">
    <property type="term" value="C:UDP-N-acetylglucosamine transferase complex"/>
    <property type="evidence" value="ECO:0007669"/>
    <property type="project" value="EnsemblFungi"/>
</dbReference>
<evidence type="ECO:0000256" key="5">
    <source>
        <dbReference type="ARBA" id="ARBA00017467"/>
    </source>
</evidence>
<proteinExistence type="inferred from homology"/>
<dbReference type="GO" id="GO:0043495">
    <property type="term" value="F:protein-membrane adaptor activity"/>
    <property type="evidence" value="ECO:0007669"/>
    <property type="project" value="EnsemblFungi"/>
</dbReference>
<dbReference type="EMBL" id="BDGX01000030">
    <property type="protein sequence ID" value="GAV51095.1"/>
    <property type="molecule type" value="Genomic_DNA"/>
</dbReference>
<evidence type="ECO:0000256" key="11">
    <source>
        <dbReference type="RuleBase" id="RU362127"/>
    </source>
</evidence>
<evidence type="ECO:0000256" key="7">
    <source>
        <dbReference type="ARBA" id="ARBA00022824"/>
    </source>
</evidence>
<evidence type="ECO:0000256" key="8">
    <source>
        <dbReference type="ARBA" id="ARBA00022989"/>
    </source>
</evidence>
<comment type="function">
    <text evidence="11">Involved in protein N-glycosylation. Essential for the second step of the dolichol-linked oligosaccharide pathway. Anchors the catalytic subunit ALG13 to the ER.</text>
</comment>
<dbReference type="OrthoDB" id="17098at2759"/>
<dbReference type="GO" id="GO:0098548">
    <property type="term" value="C:cytoplasmic side of Golgi membrane"/>
    <property type="evidence" value="ECO:0007669"/>
    <property type="project" value="EnsemblFungi"/>
</dbReference>
<comment type="caution">
    <text evidence="11">Lacks conserved residue(s) required for the propagation of feature annotation.</text>
</comment>
<comment type="similarity">
    <text evidence="3 11">Belongs to the ALG14 family.</text>
</comment>
<reference evidence="12 13" key="1">
    <citation type="submission" date="2016-08" db="EMBL/GenBank/DDBJ databases">
        <title>Draft genome sequence of allopolyploid Zygosaccharomyces rouxii.</title>
        <authorList>
            <person name="Watanabe J."/>
            <person name="Uehara K."/>
            <person name="Mogi Y."/>
            <person name="Tsukioka Y."/>
        </authorList>
    </citation>
    <scope>NUCLEOTIDE SEQUENCE [LARGE SCALE GENOMIC DNA]</scope>
    <source>
        <strain evidence="12 13">NBRC 110957</strain>
    </source>
</reference>
<dbReference type="Proteomes" id="UP000187013">
    <property type="component" value="Unassembled WGS sequence"/>
</dbReference>
<dbReference type="OMA" id="GTCCIIT"/>
<comment type="subunit">
    <text evidence="4 11">Heterodimer with ALG13 to form a functional enzyme.</text>
</comment>
<dbReference type="GO" id="GO:0006488">
    <property type="term" value="P:dolichol-linked oligosaccharide biosynthetic process"/>
    <property type="evidence" value="ECO:0007669"/>
    <property type="project" value="EnsemblFungi"/>
</dbReference>
<organism evidence="12 13">
    <name type="scientific">Zygosaccharomyces rouxii</name>
    <dbReference type="NCBI Taxonomy" id="4956"/>
    <lineage>
        <taxon>Eukaryota</taxon>
        <taxon>Fungi</taxon>
        <taxon>Dikarya</taxon>
        <taxon>Ascomycota</taxon>
        <taxon>Saccharomycotina</taxon>
        <taxon>Saccharomycetes</taxon>
        <taxon>Saccharomycetales</taxon>
        <taxon>Saccharomycetaceae</taxon>
        <taxon>Zygosaccharomyces</taxon>
    </lineage>
</organism>
<protein>
    <recommendedName>
        <fullName evidence="5 11">UDP-N-acetylglucosamine transferase subunit ALG14</fullName>
    </recommendedName>
    <alternativeName>
        <fullName evidence="10 11">Asparagine-linked glycosylation protein 14</fullName>
    </alternativeName>
</protein>
<evidence type="ECO:0000256" key="1">
    <source>
        <dbReference type="ARBA" id="ARBA00004389"/>
    </source>
</evidence>
<accession>A0A1Q3A5T0</accession>
<evidence type="ECO:0000256" key="9">
    <source>
        <dbReference type="ARBA" id="ARBA00023136"/>
    </source>
</evidence>
<dbReference type="PANTHER" id="PTHR12154:SF4">
    <property type="entry name" value="UDP-N-ACETYLGLUCOSAMINE TRANSFERASE SUBUNIT ALG14 HOMOLOG"/>
    <property type="match status" value="1"/>
</dbReference>
<gene>
    <name evidence="11" type="primary">ALG14</name>
    <name evidence="12" type="ORF">ZYGR_0AD02780</name>
</gene>
<dbReference type="InterPro" id="IPR013969">
    <property type="entry name" value="Oligosacch_biosynth_Alg14"/>
</dbReference>
<name>A0A1Q3A5T0_ZYGRO</name>
<dbReference type="Pfam" id="PF08660">
    <property type="entry name" value="Alg14"/>
    <property type="match status" value="1"/>
</dbReference>
<evidence type="ECO:0000256" key="4">
    <source>
        <dbReference type="ARBA" id="ARBA00011335"/>
    </source>
</evidence>
<dbReference type="GO" id="GO:0004577">
    <property type="term" value="F:N-acetylglucosaminyldiphosphodolichol N-acetylglucosaminyltransferase activity"/>
    <property type="evidence" value="ECO:0007669"/>
    <property type="project" value="EnsemblFungi"/>
</dbReference>
<keyword evidence="9 11" id="KW-0472">Membrane</keyword>
<dbReference type="AlphaFoldDB" id="A0A1Q3A5T0"/>
<comment type="subcellular location">
    <subcellularLocation>
        <location evidence="1 11">Endoplasmic reticulum membrane</location>
        <topology evidence="1 11">Single-pass membrane protein</topology>
    </subcellularLocation>
    <subcellularLocation>
        <location evidence="2">Nucleus membrane</location>
        <topology evidence="2">Single-pass membrane protein</topology>
    </subcellularLocation>
</comment>
<feature type="transmembrane region" description="Helical" evidence="11">
    <location>
        <begin position="171"/>
        <end position="190"/>
    </location>
</feature>
<evidence type="ECO:0000313" key="12">
    <source>
        <dbReference type="EMBL" id="GAV51095.1"/>
    </source>
</evidence>
<dbReference type="GO" id="GO:0005811">
    <property type="term" value="C:lipid droplet"/>
    <property type="evidence" value="ECO:0007669"/>
    <property type="project" value="EnsemblFungi"/>
</dbReference>
<evidence type="ECO:0000256" key="10">
    <source>
        <dbReference type="ARBA" id="ARBA00032062"/>
    </source>
</evidence>
<sequence>MDIGMGVNESHLNSSMDASAIVGIGLLVYTFYVFRLVRSLPWLRLHNASSRSNSFTKNGPLQIFVFLGSGGHTGEMLRILENYAPTLMNNGCTIHVGYSDNASKLKFESFAKSSIDKKSGSIHAVKYYEFGKAREVNASIFESIGTVIATLYTSLLHVLTIRASLRSKPHLILLNGPGTCCILALWFKIWEILDFTTSDSSNMVYVESLARINTLSLTGKILYYLSDMFVVQWPQLSEKYPRAKSFGVLT</sequence>
<comment type="caution">
    <text evidence="12">The sequence shown here is derived from an EMBL/GenBank/DDBJ whole genome shotgun (WGS) entry which is preliminary data.</text>
</comment>
<dbReference type="GO" id="GO:0031965">
    <property type="term" value="C:nuclear membrane"/>
    <property type="evidence" value="ECO:0007669"/>
    <property type="project" value="UniProtKB-SubCell"/>
</dbReference>
<keyword evidence="8 11" id="KW-1133">Transmembrane helix</keyword>
<evidence type="ECO:0000313" key="13">
    <source>
        <dbReference type="Proteomes" id="UP000187013"/>
    </source>
</evidence>
<dbReference type="eggNOG" id="KOG3339">
    <property type="taxonomic scope" value="Eukaryota"/>
</dbReference>
<evidence type="ECO:0000256" key="3">
    <source>
        <dbReference type="ARBA" id="ARBA00009731"/>
    </source>
</evidence>
<evidence type="ECO:0000256" key="6">
    <source>
        <dbReference type="ARBA" id="ARBA00022692"/>
    </source>
</evidence>
<evidence type="ECO:0000256" key="2">
    <source>
        <dbReference type="ARBA" id="ARBA00004590"/>
    </source>
</evidence>
<keyword evidence="6 11" id="KW-0812">Transmembrane</keyword>
<dbReference type="Gene3D" id="3.40.50.2000">
    <property type="entry name" value="Glycogen Phosphorylase B"/>
    <property type="match status" value="1"/>
</dbReference>
<feature type="transmembrane region" description="Helical" evidence="11">
    <location>
        <begin position="20"/>
        <end position="37"/>
    </location>
</feature>
<keyword evidence="7 11" id="KW-0256">Endoplasmic reticulum</keyword>
<dbReference type="PANTHER" id="PTHR12154">
    <property type="entry name" value="GLYCOSYL TRANSFERASE-RELATED"/>
    <property type="match status" value="1"/>
</dbReference>